<sequence length="230" mass="26024">MKAELAPRRASLEGEPDFYGVLRPLASTYAARRSVERIAVVGNQPLEASATRAEVIDSADLVFRVNGFRLDEPDEAPAVGTKADVVVFNRGVRPTPWFFSGYRERLYLLIEPGRMQWEWEVYPHFWPRDLGFVTVPNRDVIIPLGREIGLDPEHDGEWATTGTTMMWIAAHLFPNAALDVAGLSFVDDPEQTSWEHAYGDACPVGPEHRIANEGRLARRWIDSGRIRFHR</sequence>
<protein>
    <recommendedName>
        <fullName evidence="3">Glycosyltransferase family 29 (Sialyltransferase)</fullName>
    </recommendedName>
</protein>
<keyword evidence="2" id="KW-1185">Reference proteome</keyword>
<name>A0ABP9MJP7_9MICO</name>
<dbReference type="InterPro" id="IPR038578">
    <property type="entry name" value="GT29-like_sf"/>
</dbReference>
<dbReference type="Proteomes" id="UP001501407">
    <property type="component" value="Unassembled WGS sequence"/>
</dbReference>
<dbReference type="EMBL" id="BAABKZ010000002">
    <property type="protein sequence ID" value="GAA5095551.1"/>
    <property type="molecule type" value="Genomic_DNA"/>
</dbReference>
<dbReference type="RefSeq" id="WP_206687610.1">
    <property type="nucleotide sequence ID" value="NZ_BAABKZ010000002.1"/>
</dbReference>
<gene>
    <name evidence="1" type="ORF">GCM10025760_28040</name>
</gene>
<organism evidence="1 2">
    <name type="scientific">Microbacterium yannicii</name>
    <dbReference type="NCBI Taxonomy" id="671622"/>
    <lineage>
        <taxon>Bacteria</taxon>
        <taxon>Bacillati</taxon>
        <taxon>Actinomycetota</taxon>
        <taxon>Actinomycetes</taxon>
        <taxon>Micrococcales</taxon>
        <taxon>Microbacteriaceae</taxon>
        <taxon>Microbacterium</taxon>
    </lineage>
</organism>
<reference evidence="2" key="1">
    <citation type="journal article" date="2019" name="Int. J. Syst. Evol. Microbiol.">
        <title>The Global Catalogue of Microorganisms (GCM) 10K type strain sequencing project: providing services to taxonomists for standard genome sequencing and annotation.</title>
        <authorList>
            <consortium name="The Broad Institute Genomics Platform"/>
            <consortium name="The Broad Institute Genome Sequencing Center for Infectious Disease"/>
            <person name="Wu L."/>
            <person name="Ma J."/>
        </authorList>
    </citation>
    <scope>NUCLEOTIDE SEQUENCE [LARGE SCALE GENOMIC DNA]</scope>
    <source>
        <strain evidence="2">JCM 18959</strain>
    </source>
</reference>
<proteinExistence type="predicted"/>
<accession>A0ABP9MJP7</accession>
<evidence type="ECO:0000313" key="2">
    <source>
        <dbReference type="Proteomes" id="UP001501407"/>
    </source>
</evidence>
<comment type="caution">
    <text evidence="1">The sequence shown here is derived from an EMBL/GenBank/DDBJ whole genome shotgun (WGS) entry which is preliminary data.</text>
</comment>
<evidence type="ECO:0000313" key="1">
    <source>
        <dbReference type="EMBL" id="GAA5095551.1"/>
    </source>
</evidence>
<evidence type="ECO:0008006" key="3">
    <source>
        <dbReference type="Google" id="ProtNLM"/>
    </source>
</evidence>
<dbReference type="Gene3D" id="3.90.1480.20">
    <property type="entry name" value="Glycosyl transferase family 29"/>
    <property type="match status" value="1"/>
</dbReference>